<evidence type="ECO:0008006" key="3">
    <source>
        <dbReference type="Google" id="ProtNLM"/>
    </source>
</evidence>
<dbReference type="Proteomes" id="UP001138894">
    <property type="component" value="Unassembled WGS sequence"/>
</dbReference>
<accession>A0A9X1F7B6</accession>
<dbReference type="RefSeq" id="WP_218545245.1">
    <property type="nucleotide sequence ID" value="NZ_JAGSPD010000004.1"/>
</dbReference>
<dbReference type="InterPro" id="IPR025683">
    <property type="entry name" value="Protein_beta"/>
</dbReference>
<protein>
    <recommendedName>
        <fullName evidence="3">Beta protein</fullName>
    </recommendedName>
</protein>
<comment type="caution">
    <text evidence="1">The sequence shown here is derived from an EMBL/GenBank/DDBJ whole genome shotgun (WGS) entry which is preliminary data.</text>
</comment>
<sequence length="353" mass="41167">MKKYYPILVSKKGEIVALQHLEQKVKDEVSPIIEVIENSIIKPKKEGGGFIYKEDLERFFVTHWSFFNNQIIMDFSLFKKWDIHKDKIRTMLIFLIKSGVNIVLSVQKGSSSIYKEIVKDLVKNYNCKICLRASVTIDGFYDYNNEIKKISNEYNLTYRDIVLLLDLEEIRFDNYKSSTEKAISAIRGLSHSIESWVDIVVSSSSFPENLSDFEVSPPERRIKRYELDSWNLILKDKELQNVKYGDYGLKSALFLDVSFAGTISLKYSCNDEYIIYRGVLTGNHELGHRQYIKHCQNLVSNPSYSGRDFSWGDLKYYEISLQDYEDEKSKSGNTTNWVQFSQNHHITLMHSIL</sequence>
<keyword evidence="2" id="KW-1185">Reference proteome</keyword>
<organism evidence="1 2">
    <name type="scientific">Winogradskyella luteola</name>
    <dbReference type="NCBI Taxonomy" id="2828330"/>
    <lineage>
        <taxon>Bacteria</taxon>
        <taxon>Pseudomonadati</taxon>
        <taxon>Bacteroidota</taxon>
        <taxon>Flavobacteriia</taxon>
        <taxon>Flavobacteriales</taxon>
        <taxon>Flavobacteriaceae</taxon>
        <taxon>Winogradskyella</taxon>
    </lineage>
</organism>
<evidence type="ECO:0000313" key="2">
    <source>
        <dbReference type="Proteomes" id="UP001138894"/>
    </source>
</evidence>
<proteinExistence type="predicted"/>
<dbReference type="AlphaFoldDB" id="A0A9X1F7B6"/>
<evidence type="ECO:0000313" key="1">
    <source>
        <dbReference type="EMBL" id="MBV7268692.1"/>
    </source>
</evidence>
<dbReference type="Pfam" id="PF14350">
    <property type="entry name" value="Beta_protein"/>
    <property type="match status" value="1"/>
</dbReference>
<name>A0A9X1F7B6_9FLAO</name>
<gene>
    <name evidence="1" type="ORF">KCG49_05710</name>
</gene>
<dbReference type="EMBL" id="JAGSPD010000004">
    <property type="protein sequence ID" value="MBV7268692.1"/>
    <property type="molecule type" value="Genomic_DNA"/>
</dbReference>
<reference evidence="1" key="1">
    <citation type="submission" date="2021-04" db="EMBL/GenBank/DDBJ databases">
        <authorList>
            <person name="Pira H."/>
            <person name="Risdian C."/>
            <person name="Wink J."/>
        </authorList>
    </citation>
    <scope>NUCLEOTIDE SEQUENCE</scope>
    <source>
        <strain evidence="1">WHY3</strain>
    </source>
</reference>